<keyword evidence="1 3" id="KW-0689">Ribosomal protein</keyword>
<dbReference type="GO" id="GO:0006412">
    <property type="term" value="P:translation"/>
    <property type="evidence" value="ECO:0007669"/>
    <property type="project" value="UniProtKB-UniRule"/>
</dbReference>
<dbReference type="Pfam" id="PF00886">
    <property type="entry name" value="Ribosomal_S16"/>
    <property type="match status" value="1"/>
</dbReference>
<dbReference type="GO" id="GO:0003735">
    <property type="term" value="F:structural constituent of ribosome"/>
    <property type="evidence" value="ECO:0007669"/>
    <property type="project" value="InterPro"/>
</dbReference>
<organism evidence="4 5">
    <name type="scientific">bacterium (Candidatus Blackallbacteria) CG17_big_fil_post_rev_8_21_14_2_50_48_46</name>
    <dbReference type="NCBI Taxonomy" id="2014261"/>
    <lineage>
        <taxon>Bacteria</taxon>
        <taxon>Candidatus Blackallbacteria</taxon>
    </lineage>
</organism>
<evidence type="ECO:0000256" key="1">
    <source>
        <dbReference type="ARBA" id="ARBA00022980"/>
    </source>
</evidence>
<evidence type="ECO:0000256" key="3">
    <source>
        <dbReference type="HAMAP-Rule" id="MF_00385"/>
    </source>
</evidence>
<gene>
    <name evidence="3" type="primary">rpsP</name>
    <name evidence="4" type="ORF">COW36_12310</name>
</gene>
<dbReference type="GO" id="GO:0015935">
    <property type="term" value="C:small ribosomal subunit"/>
    <property type="evidence" value="ECO:0007669"/>
    <property type="project" value="TreeGrafter"/>
</dbReference>
<dbReference type="EMBL" id="PFFQ01000037">
    <property type="protein sequence ID" value="PIW16543.1"/>
    <property type="molecule type" value="Genomic_DNA"/>
</dbReference>
<name>A0A2M7G3V7_9BACT</name>
<dbReference type="InterPro" id="IPR023803">
    <property type="entry name" value="Ribosomal_bS16_dom_sf"/>
</dbReference>
<proteinExistence type="inferred from homology"/>
<dbReference type="AlphaFoldDB" id="A0A2M7G3V7"/>
<comment type="similarity">
    <text evidence="3">Belongs to the bacterial ribosomal protein bS16 family.</text>
</comment>
<dbReference type="PANTHER" id="PTHR12919:SF20">
    <property type="entry name" value="SMALL RIBOSOMAL SUBUNIT PROTEIN BS16M"/>
    <property type="match status" value="1"/>
</dbReference>
<dbReference type="NCBIfam" id="TIGR00002">
    <property type="entry name" value="S16"/>
    <property type="match status" value="1"/>
</dbReference>
<comment type="caution">
    <text evidence="4">The sequence shown here is derived from an EMBL/GenBank/DDBJ whole genome shotgun (WGS) entry which is preliminary data.</text>
</comment>
<dbReference type="InterPro" id="IPR000307">
    <property type="entry name" value="Ribosomal_bS16"/>
</dbReference>
<reference evidence="4 5" key="1">
    <citation type="submission" date="2017-09" db="EMBL/GenBank/DDBJ databases">
        <title>Depth-based differentiation of microbial function through sediment-hosted aquifers and enrichment of novel symbionts in the deep terrestrial subsurface.</title>
        <authorList>
            <person name="Probst A.J."/>
            <person name="Ladd B."/>
            <person name="Jarett J.K."/>
            <person name="Geller-Mcgrath D.E."/>
            <person name="Sieber C.M."/>
            <person name="Emerson J.B."/>
            <person name="Anantharaman K."/>
            <person name="Thomas B.C."/>
            <person name="Malmstrom R."/>
            <person name="Stieglmeier M."/>
            <person name="Klingl A."/>
            <person name="Woyke T."/>
            <person name="Ryan C.M."/>
            <person name="Banfield J.F."/>
        </authorList>
    </citation>
    <scope>NUCLEOTIDE SEQUENCE [LARGE SCALE GENOMIC DNA]</scope>
    <source>
        <strain evidence="4">CG17_big_fil_post_rev_8_21_14_2_50_48_46</strain>
    </source>
</reference>
<accession>A0A2M7G3V7</accession>
<keyword evidence="2 3" id="KW-0687">Ribonucleoprotein</keyword>
<dbReference type="HAMAP" id="MF_00385">
    <property type="entry name" value="Ribosomal_bS16"/>
    <property type="match status" value="1"/>
</dbReference>
<dbReference type="Proteomes" id="UP000231019">
    <property type="component" value="Unassembled WGS sequence"/>
</dbReference>
<dbReference type="PANTHER" id="PTHR12919">
    <property type="entry name" value="30S RIBOSOMAL PROTEIN S16"/>
    <property type="match status" value="1"/>
</dbReference>
<dbReference type="SUPFAM" id="SSF54565">
    <property type="entry name" value="Ribosomal protein S16"/>
    <property type="match status" value="1"/>
</dbReference>
<evidence type="ECO:0000313" key="4">
    <source>
        <dbReference type="EMBL" id="PIW16543.1"/>
    </source>
</evidence>
<dbReference type="Gene3D" id="3.30.1320.10">
    <property type="match status" value="1"/>
</dbReference>
<evidence type="ECO:0000313" key="5">
    <source>
        <dbReference type="Proteomes" id="UP000231019"/>
    </source>
</evidence>
<evidence type="ECO:0000256" key="2">
    <source>
        <dbReference type="ARBA" id="ARBA00023274"/>
    </source>
</evidence>
<protein>
    <recommendedName>
        <fullName evidence="3">Small ribosomal subunit protein bS16</fullName>
    </recommendedName>
</protein>
<sequence>MVKIRLKRFGTKKRPVYRVVVIDSRSRRDGRPIEEIGFYDPRQEPSIIRFKEDSLKKWLDQGAQPTDVVERLIKQAQSA</sequence>
<dbReference type="GO" id="GO:0005737">
    <property type="term" value="C:cytoplasm"/>
    <property type="evidence" value="ECO:0007669"/>
    <property type="project" value="UniProtKB-ARBA"/>
</dbReference>